<accession>A0A5K1I251</accession>
<feature type="domain" description="Rieske" evidence="5">
    <location>
        <begin position="16"/>
        <end position="122"/>
    </location>
</feature>
<sequence length="125" mass="13604">MTQAWKQYRSAPEVGTRVARLEELPRHGTLSVSLTGEKGSFPLLLVHLDDGSLLAYVNACPHQYLPLDQRGKRVLSQDGEQLRCTNHEASFATRTGEGVAGLGLDCALDPVPVHADDQGWLVIGE</sequence>
<reference evidence="6 7" key="1">
    <citation type="submission" date="2019-09" db="EMBL/GenBank/DDBJ databases">
        <authorList>
            <person name="Criscuolo A."/>
        </authorList>
    </citation>
    <scope>NUCLEOTIDE SEQUENCE [LARGE SCALE GENOMIC DNA]</scope>
    <source>
        <strain evidence="7">3(2)</strain>
    </source>
</reference>
<evidence type="ECO:0000256" key="2">
    <source>
        <dbReference type="ARBA" id="ARBA00022723"/>
    </source>
</evidence>
<gene>
    <name evidence="6" type="ORF">HALO32_00220</name>
</gene>
<organism evidence="6 7">
    <name type="scientific">Halomonas lysinitropha</name>
    <dbReference type="NCBI Taxonomy" id="2607506"/>
    <lineage>
        <taxon>Bacteria</taxon>
        <taxon>Pseudomonadati</taxon>
        <taxon>Pseudomonadota</taxon>
        <taxon>Gammaproteobacteria</taxon>
        <taxon>Oceanospirillales</taxon>
        <taxon>Halomonadaceae</taxon>
        <taxon>Halomonas</taxon>
    </lineage>
</organism>
<evidence type="ECO:0000259" key="5">
    <source>
        <dbReference type="PROSITE" id="PS51296"/>
    </source>
</evidence>
<dbReference type="GO" id="GO:0046872">
    <property type="term" value="F:metal ion binding"/>
    <property type="evidence" value="ECO:0007669"/>
    <property type="project" value="UniProtKB-KW"/>
</dbReference>
<name>A0A5K1I251_9GAMM</name>
<protein>
    <submittedName>
        <fullName evidence="6">Rieske [2Fe-2S] domain protein</fullName>
    </submittedName>
</protein>
<dbReference type="GO" id="GO:0051537">
    <property type="term" value="F:2 iron, 2 sulfur cluster binding"/>
    <property type="evidence" value="ECO:0007669"/>
    <property type="project" value="UniProtKB-KW"/>
</dbReference>
<dbReference type="Gene3D" id="2.102.10.10">
    <property type="entry name" value="Rieske [2Fe-2S] iron-sulphur domain"/>
    <property type="match status" value="1"/>
</dbReference>
<evidence type="ECO:0000256" key="3">
    <source>
        <dbReference type="ARBA" id="ARBA00023004"/>
    </source>
</evidence>
<keyword evidence="4" id="KW-0411">Iron-sulfur</keyword>
<evidence type="ECO:0000256" key="1">
    <source>
        <dbReference type="ARBA" id="ARBA00022714"/>
    </source>
</evidence>
<evidence type="ECO:0000256" key="4">
    <source>
        <dbReference type="ARBA" id="ARBA00023014"/>
    </source>
</evidence>
<dbReference type="CDD" id="cd03467">
    <property type="entry name" value="Rieske"/>
    <property type="match status" value="1"/>
</dbReference>
<keyword evidence="2" id="KW-0479">Metal-binding</keyword>
<keyword evidence="1" id="KW-0001">2Fe-2S</keyword>
<keyword evidence="7" id="KW-1185">Reference proteome</keyword>
<dbReference type="AlphaFoldDB" id="A0A5K1I251"/>
<evidence type="ECO:0000313" key="6">
    <source>
        <dbReference type="EMBL" id="VVZ94170.1"/>
    </source>
</evidence>
<dbReference type="InterPro" id="IPR036922">
    <property type="entry name" value="Rieske_2Fe-2S_sf"/>
</dbReference>
<keyword evidence="3" id="KW-0408">Iron</keyword>
<dbReference type="Proteomes" id="UP000326725">
    <property type="component" value="Unassembled WGS sequence"/>
</dbReference>
<proteinExistence type="predicted"/>
<evidence type="ECO:0000313" key="7">
    <source>
        <dbReference type="Proteomes" id="UP000326725"/>
    </source>
</evidence>
<dbReference type="RefSeq" id="WP_151441952.1">
    <property type="nucleotide sequence ID" value="NZ_CABVOU010000015.1"/>
</dbReference>
<dbReference type="InterPro" id="IPR017941">
    <property type="entry name" value="Rieske_2Fe-2S"/>
</dbReference>
<dbReference type="Pfam" id="PF00355">
    <property type="entry name" value="Rieske"/>
    <property type="match status" value="1"/>
</dbReference>
<dbReference type="SUPFAM" id="SSF50022">
    <property type="entry name" value="ISP domain"/>
    <property type="match status" value="1"/>
</dbReference>
<dbReference type="PROSITE" id="PS51296">
    <property type="entry name" value="RIESKE"/>
    <property type="match status" value="1"/>
</dbReference>
<dbReference type="EMBL" id="CABVOU010000015">
    <property type="protein sequence ID" value="VVZ94170.1"/>
    <property type="molecule type" value="Genomic_DNA"/>
</dbReference>